<dbReference type="PRINTS" id="PR00178">
    <property type="entry name" value="FATTYACIDBP"/>
</dbReference>
<dbReference type="SUPFAM" id="SSF50814">
    <property type="entry name" value="Lipocalins"/>
    <property type="match status" value="1"/>
</dbReference>
<dbReference type="CDD" id="cd00742">
    <property type="entry name" value="FABP"/>
    <property type="match status" value="1"/>
</dbReference>
<dbReference type="STRING" id="6573.A0A210QH37"/>
<name>A0A210QH37_MIZYE</name>
<protein>
    <submittedName>
        <fullName evidence="4">Fatty acid-binding protein, adipocyte</fullName>
    </submittedName>
</protein>
<evidence type="ECO:0000256" key="1">
    <source>
        <dbReference type="ARBA" id="ARBA00008390"/>
    </source>
</evidence>
<sequence>MADSETQAALEDVVKTIGGVWVLVRNENLDEYLKEIGVNFVLRKLAAAASSTMTITREDNKIRIVTKGPKDTDVSFELNKEVVSHDPNDNEMKATVTWDAGKLTTDSSPTEGSKGKATLVERMMVDDQLIMIVKVNQVEMRRIFKKKS</sequence>
<dbReference type="InterPro" id="IPR031259">
    <property type="entry name" value="ILBP"/>
</dbReference>
<dbReference type="InterPro" id="IPR012674">
    <property type="entry name" value="Calycin"/>
</dbReference>
<dbReference type="Gene3D" id="2.40.128.20">
    <property type="match status" value="1"/>
</dbReference>
<dbReference type="Pfam" id="PF00061">
    <property type="entry name" value="Lipocalin"/>
    <property type="match status" value="1"/>
</dbReference>
<dbReference type="PANTHER" id="PTHR11955">
    <property type="entry name" value="FATTY ACID BINDING PROTEIN"/>
    <property type="match status" value="1"/>
</dbReference>
<dbReference type="AlphaFoldDB" id="A0A210QH37"/>
<keyword evidence="2" id="KW-0446">Lipid-binding</keyword>
<comment type="caution">
    <text evidence="4">The sequence shown here is derived from an EMBL/GenBank/DDBJ whole genome shotgun (WGS) entry which is preliminary data.</text>
</comment>
<comment type="similarity">
    <text evidence="1">Belongs to the calycin superfamily. Fatty-acid binding protein (FABP) family.</text>
</comment>
<accession>A0A210QH37</accession>
<evidence type="ECO:0000256" key="2">
    <source>
        <dbReference type="ARBA" id="ARBA00023121"/>
    </source>
</evidence>
<dbReference type="InterPro" id="IPR000566">
    <property type="entry name" value="Lipocln_cytosolic_FA-bd_dom"/>
</dbReference>
<gene>
    <name evidence="4" type="ORF">KP79_PYT16301</name>
</gene>
<dbReference type="InterPro" id="IPR000463">
    <property type="entry name" value="Fatty_acid-bd"/>
</dbReference>
<evidence type="ECO:0000259" key="3">
    <source>
        <dbReference type="Pfam" id="PF00061"/>
    </source>
</evidence>
<proteinExistence type="inferred from homology"/>
<dbReference type="OrthoDB" id="412780at2759"/>
<dbReference type="Proteomes" id="UP000242188">
    <property type="component" value="Unassembled WGS sequence"/>
</dbReference>
<organism evidence="4 5">
    <name type="scientific">Mizuhopecten yessoensis</name>
    <name type="common">Japanese scallop</name>
    <name type="synonym">Patinopecten yessoensis</name>
    <dbReference type="NCBI Taxonomy" id="6573"/>
    <lineage>
        <taxon>Eukaryota</taxon>
        <taxon>Metazoa</taxon>
        <taxon>Spiralia</taxon>
        <taxon>Lophotrochozoa</taxon>
        <taxon>Mollusca</taxon>
        <taxon>Bivalvia</taxon>
        <taxon>Autobranchia</taxon>
        <taxon>Pteriomorphia</taxon>
        <taxon>Pectinida</taxon>
        <taxon>Pectinoidea</taxon>
        <taxon>Pectinidae</taxon>
        <taxon>Mizuhopecten</taxon>
    </lineage>
</organism>
<dbReference type="GO" id="GO:0008289">
    <property type="term" value="F:lipid binding"/>
    <property type="evidence" value="ECO:0007669"/>
    <property type="project" value="UniProtKB-KW"/>
</dbReference>
<keyword evidence="5" id="KW-1185">Reference proteome</keyword>
<evidence type="ECO:0000313" key="4">
    <source>
        <dbReference type="EMBL" id="OWF48080.1"/>
    </source>
</evidence>
<reference evidence="4 5" key="1">
    <citation type="journal article" date="2017" name="Nat. Ecol. Evol.">
        <title>Scallop genome provides insights into evolution of bilaterian karyotype and development.</title>
        <authorList>
            <person name="Wang S."/>
            <person name="Zhang J."/>
            <person name="Jiao W."/>
            <person name="Li J."/>
            <person name="Xun X."/>
            <person name="Sun Y."/>
            <person name="Guo X."/>
            <person name="Huan P."/>
            <person name="Dong B."/>
            <person name="Zhang L."/>
            <person name="Hu X."/>
            <person name="Sun X."/>
            <person name="Wang J."/>
            <person name="Zhao C."/>
            <person name="Wang Y."/>
            <person name="Wang D."/>
            <person name="Huang X."/>
            <person name="Wang R."/>
            <person name="Lv J."/>
            <person name="Li Y."/>
            <person name="Zhang Z."/>
            <person name="Liu B."/>
            <person name="Lu W."/>
            <person name="Hui Y."/>
            <person name="Liang J."/>
            <person name="Zhou Z."/>
            <person name="Hou R."/>
            <person name="Li X."/>
            <person name="Liu Y."/>
            <person name="Li H."/>
            <person name="Ning X."/>
            <person name="Lin Y."/>
            <person name="Zhao L."/>
            <person name="Xing Q."/>
            <person name="Dou J."/>
            <person name="Li Y."/>
            <person name="Mao J."/>
            <person name="Guo H."/>
            <person name="Dou H."/>
            <person name="Li T."/>
            <person name="Mu C."/>
            <person name="Jiang W."/>
            <person name="Fu Q."/>
            <person name="Fu X."/>
            <person name="Miao Y."/>
            <person name="Liu J."/>
            <person name="Yu Q."/>
            <person name="Li R."/>
            <person name="Liao H."/>
            <person name="Li X."/>
            <person name="Kong Y."/>
            <person name="Jiang Z."/>
            <person name="Chourrout D."/>
            <person name="Li R."/>
            <person name="Bao Z."/>
        </authorList>
    </citation>
    <scope>NUCLEOTIDE SEQUENCE [LARGE SCALE GENOMIC DNA]</scope>
    <source>
        <strain evidence="4 5">PY_sf001</strain>
    </source>
</reference>
<evidence type="ECO:0000313" key="5">
    <source>
        <dbReference type="Proteomes" id="UP000242188"/>
    </source>
</evidence>
<dbReference type="EMBL" id="NEDP02003732">
    <property type="protein sequence ID" value="OWF48080.1"/>
    <property type="molecule type" value="Genomic_DNA"/>
</dbReference>
<feature type="domain" description="Lipocalin/cytosolic fatty-acid binding" evidence="3">
    <location>
        <begin position="19"/>
        <end position="129"/>
    </location>
</feature>